<organism evidence="2">
    <name type="scientific">marine sediment metagenome</name>
    <dbReference type="NCBI Taxonomy" id="412755"/>
    <lineage>
        <taxon>unclassified sequences</taxon>
        <taxon>metagenomes</taxon>
        <taxon>ecological metagenomes</taxon>
    </lineage>
</organism>
<gene>
    <name evidence="2" type="ORF">S06H3_41252</name>
</gene>
<dbReference type="EMBL" id="BARV01025397">
    <property type="protein sequence ID" value="GAI43968.1"/>
    <property type="molecule type" value="Genomic_DNA"/>
</dbReference>
<sequence>MEIELEVEGGASGELKTTHDTGALPNQDSVETNFVAETVIHWVCTDAAVLALLGGDSVKAVVRHEVGADGDSDTDADFRRVLIHVV</sequence>
<protein>
    <submittedName>
        <fullName evidence="2">Uncharacterized protein</fullName>
    </submittedName>
</protein>
<accession>X1NK75</accession>
<dbReference type="AlphaFoldDB" id="X1NK75"/>
<evidence type="ECO:0000313" key="2">
    <source>
        <dbReference type="EMBL" id="GAI43968.1"/>
    </source>
</evidence>
<comment type="caution">
    <text evidence="2">The sequence shown here is derived from an EMBL/GenBank/DDBJ whole genome shotgun (WGS) entry which is preliminary data.</text>
</comment>
<evidence type="ECO:0000256" key="1">
    <source>
        <dbReference type="SAM" id="MobiDB-lite"/>
    </source>
</evidence>
<proteinExistence type="predicted"/>
<feature type="region of interest" description="Disordered" evidence="1">
    <location>
        <begin position="1"/>
        <end position="27"/>
    </location>
</feature>
<name>X1NK75_9ZZZZ</name>
<reference evidence="2" key="1">
    <citation type="journal article" date="2014" name="Front. Microbiol.">
        <title>High frequency of phylogenetically diverse reductive dehalogenase-homologous genes in deep subseafloor sedimentary metagenomes.</title>
        <authorList>
            <person name="Kawai M."/>
            <person name="Futagami T."/>
            <person name="Toyoda A."/>
            <person name="Takaki Y."/>
            <person name="Nishi S."/>
            <person name="Hori S."/>
            <person name="Arai W."/>
            <person name="Tsubouchi T."/>
            <person name="Morono Y."/>
            <person name="Uchiyama I."/>
            <person name="Ito T."/>
            <person name="Fujiyama A."/>
            <person name="Inagaki F."/>
            <person name="Takami H."/>
        </authorList>
    </citation>
    <scope>NUCLEOTIDE SEQUENCE</scope>
    <source>
        <strain evidence="2">Expedition CK06-06</strain>
    </source>
</reference>